<evidence type="ECO:0000259" key="2">
    <source>
        <dbReference type="Pfam" id="PF23247"/>
    </source>
</evidence>
<dbReference type="SUPFAM" id="SSF52047">
    <property type="entry name" value="RNI-like"/>
    <property type="match status" value="1"/>
</dbReference>
<gene>
    <name evidence="3" type="ORF">A2U01_0017441</name>
</gene>
<dbReference type="Pfam" id="PF23247">
    <property type="entry name" value="LRR_RPS2"/>
    <property type="match status" value="1"/>
</dbReference>
<dbReference type="EMBL" id="LXQA010032360">
    <property type="protein sequence ID" value="MCH96455.1"/>
    <property type="molecule type" value="Genomic_DNA"/>
</dbReference>
<keyword evidence="4" id="KW-1185">Reference proteome</keyword>
<reference evidence="3 4" key="1">
    <citation type="journal article" date="2018" name="Front. Plant Sci.">
        <title>Red Clover (Trifolium pratense) and Zigzag Clover (T. medium) - A Picture of Genomic Similarities and Differences.</title>
        <authorList>
            <person name="Dluhosova J."/>
            <person name="Istvanek J."/>
            <person name="Nedelnik J."/>
            <person name="Repkova J."/>
        </authorList>
    </citation>
    <scope>NUCLEOTIDE SEQUENCE [LARGE SCALE GENOMIC DNA]</scope>
    <source>
        <strain evidence="4">cv. 10/8</strain>
        <tissue evidence="3">Leaf</tissue>
    </source>
</reference>
<name>A0A392NBE8_9FABA</name>
<dbReference type="Gene3D" id="3.80.10.10">
    <property type="entry name" value="Ribonuclease Inhibitor"/>
    <property type="match status" value="1"/>
</dbReference>
<accession>A0A392NBE8</accession>
<dbReference type="InterPro" id="IPR050905">
    <property type="entry name" value="Plant_NBS-LRR"/>
</dbReference>
<dbReference type="InterPro" id="IPR032675">
    <property type="entry name" value="LRR_dom_sf"/>
</dbReference>
<dbReference type="InterPro" id="IPR057135">
    <property type="entry name" value="At4g27190-like_LRR"/>
</dbReference>
<dbReference type="PANTHER" id="PTHR33463:SF204">
    <property type="entry name" value="NB-ARC DOMAIN-CONTAINING PROTEIN"/>
    <property type="match status" value="1"/>
</dbReference>
<keyword evidence="1" id="KW-0611">Plant defense</keyword>
<feature type="domain" description="Disease resistance protein At4g27190-like leucine-rich repeats" evidence="2">
    <location>
        <begin position="5"/>
        <end position="42"/>
    </location>
</feature>
<evidence type="ECO:0000313" key="3">
    <source>
        <dbReference type="EMBL" id="MCH96455.1"/>
    </source>
</evidence>
<dbReference type="Proteomes" id="UP000265520">
    <property type="component" value="Unassembled WGS sequence"/>
</dbReference>
<comment type="caution">
    <text evidence="3">The sequence shown here is derived from an EMBL/GenBank/DDBJ whole genome shotgun (WGS) entry which is preliminary data.</text>
</comment>
<dbReference type="PANTHER" id="PTHR33463">
    <property type="entry name" value="NB-ARC DOMAIN-CONTAINING PROTEIN-RELATED"/>
    <property type="match status" value="1"/>
</dbReference>
<sequence length="122" mass="14085">MHRPRHLESLDISNCSSLRNAFPACIAEDLIHLKHLRITCCGEMREIIGGNEQHQQKEITHHDDGIIVFPELKELKLVRLKNLTSFCCYQSGESDTYYKVHNDYSEDVCVKLERAAEETPTE</sequence>
<dbReference type="AlphaFoldDB" id="A0A392NBE8"/>
<proteinExistence type="predicted"/>
<evidence type="ECO:0000313" key="4">
    <source>
        <dbReference type="Proteomes" id="UP000265520"/>
    </source>
</evidence>
<protein>
    <submittedName>
        <fullName evidence="3">Putative disease resistance protein</fullName>
    </submittedName>
</protein>
<organism evidence="3 4">
    <name type="scientific">Trifolium medium</name>
    <dbReference type="NCBI Taxonomy" id="97028"/>
    <lineage>
        <taxon>Eukaryota</taxon>
        <taxon>Viridiplantae</taxon>
        <taxon>Streptophyta</taxon>
        <taxon>Embryophyta</taxon>
        <taxon>Tracheophyta</taxon>
        <taxon>Spermatophyta</taxon>
        <taxon>Magnoliopsida</taxon>
        <taxon>eudicotyledons</taxon>
        <taxon>Gunneridae</taxon>
        <taxon>Pentapetalae</taxon>
        <taxon>rosids</taxon>
        <taxon>fabids</taxon>
        <taxon>Fabales</taxon>
        <taxon>Fabaceae</taxon>
        <taxon>Papilionoideae</taxon>
        <taxon>50 kb inversion clade</taxon>
        <taxon>NPAAA clade</taxon>
        <taxon>Hologalegina</taxon>
        <taxon>IRL clade</taxon>
        <taxon>Trifolieae</taxon>
        <taxon>Trifolium</taxon>
    </lineage>
</organism>
<evidence type="ECO:0000256" key="1">
    <source>
        <dbReference type="ARBA" id="ARBA00022821"/>
    </source>
</evidence>